<evidence type="ECO:0000259" key="1">
    <source>
        <dbReference type="Pfam" id="PF14096"/>
    </source>
</evidence>
<evidence type="ECO:0000313" key="2">
    <source>
        <dbReference type="EMBL" id="HIZ02128.1"/>
    </source>
</evidence>
<reference evidence="2" key="2">
    <citation type="submission" date="2021-04" db="EMBL/GenBank/DDBJ databases">
        <authorList>
            <person name="Gilroy R."/>
        </authorList>
    </citation>
    <scope>NUCLEOTIDE SEQUENCE</scope>
    <source>
        <strain evidence="2">ChiHjej12B11-24981</strain>
    </source>
</reference>
<feature type="domain" description="DUF4274" evidence="1">
    <location>
        <begin position="76"/>
        <end position="135"/>
    </location>
</feature>
<dbReference type="Pfam" id="PF14096">
    <property type="entry name" value="DUF4274"/>
    <property type="match status" value="1"/>
</dbReference>
<sequence length="189" mass="22054">MYENVSEQRKQELNILKVWAECAGDTYYYSMPQSRFDKNMEGCEEEEYFKAYSRQRKIGLEEFANEISSQIASIQHSEELHYLLDGYNYDNGNWTVMQCLSNPCCDIRTARMVYWLMSPDYYYAQYGDLEHVPESDINIKNSKVLKFIEGKTLSQGFAHGLSSEYEDAEVPKTNEYIEKIPDALFADGN</sequence>
<evidence type="ECO:0000313" key="3">
    <source>
        <dbReference type="Proteomes" id="UP000824023"/>
    </source>
</evidence>
<organism evidence="2 3">
    <name type="scientific">Candidatus Bacteroides merdipullorum</name>
    <dbReference type="NCBI Taxonomy" id="2838474"/>
    <lineage>
        <taxon>Bacteria</taxon>
        <taxon>Pseudomonadati</taxon>
        <taxon>Bacteroidota</taxon>
        <taxon>Bacteroidia</taxon>
        <taxon>Bacteroidales</taxon>
        <taxon>Bacteroidaceae</taxon>
        <taxon>Bacteroides</taxon>
    </lineage>
</organism>
<reference evidence="2" key="1">
    <citation type="journal article" date="2021" name="PeerJ">
        <title>Extensive microbial diversity within the chicken gut microbiome revealed by metagenomics and culture.</title>
        <authorList>
            <person name="Gilroy R."/>
            <person name="Ravi A."/>
            <person name="Getino M."/>
            <person name="Pursley I."/>
            <person name="Horton D.L."/>
            <person name="Alikhan N.F."/>
            <person name="Baker D."/>
            <person name="Gharbi K."/>
            <person name="Hall N."/>
            <person name="Watson M."/>
            <person name="Adriaenssens E.M."/>
            <person name="Foster-Nyarko E."/>
            <person name="Jarju S."/>
            <person name="Secka A."/>
            <person name="Antonio M."/>
            <person name="Oren A."/>
            <person name="Chaudhuri R.R."/>
            <person name="La Ragione R."/>
            <person name="Hildebrand F."/>
            <person name="Pallen M.J."/>
        </authorList>
    </citation>
    <scope>NUCLEOTIDE SEQUENCE</scope>
    <source>
        <strain evidence="2">ChiHjej12B11-24981</strain>
    </source>
</reference>
<comment type="caution">
    <text evidence="2">The sequence shown here is derived from an EMBL/GenBank/DDBJ whole genome shotgun (WGS) entry which is preliminary data.</text>
</comment>
<name>A0A9D2A4H6_9BACE</name>
<dbReference type="InterPro" id="IPR025369">
    <property type="entry name" value="DUF4274"/>
</dbReference>
<accession>A0A9D2A4H6</accession>
<protein>
    <submittedName>
        <fullName evidence="2">DUF4274 domain-containing protein</fullName>
    </submittedName>
</protein>
<proteinExistence type="predicted"/>
<dbReference type="EMBL" id="DXCK01000106">
    <property type="protein sequence ID" value="HIZ02128.1"/>
    <property type="molecule type" value="Genomic_DNA"/>
</dbReference>
<dbReference type="AlphaFoldDB" id="A0A9D2A4H6"/>
<dbReference type="Proteomes" id="UP000824023">
    <property type="component" value="Unassembled WGS sequence"/>
</dbReference>
<gene>
    <name evidence="2" type="ORF">H9819_07770</name>
</gene>